<dbReference type="GO" id="GO:0004497">
    <property type="term" value="F:monooxygenase activity"/>
    <property type="evidence" value="ECO:0007669"/>
    <property type="project" value="UniProtKB-KW"/>
</dbReference>
<evidence type="ECO:0000313" key="7">
    <source>
        <dbReference type="EMBL" id="RKP05956.1"/>
    </source>
</evidence>
<dbReference type="EMBL" id="KZ992990">
    <property type="protein sequence ID" value="RKP05956.1"/>
    <property type="molecule type" value="Genomic_DNA"/>
</dbReference>
<evidence type="ECO:0000256" key="5">
    <source>
        <dbReference type="PIRSR" id="PIRSR602401-1"/>
    </source>
</evidence>
<comment type="similarity">
    <text evidence="2 6">Belongs to the cytochrome P450 family.</text>
</comment>
<keyword evidence="3 5" id="KW-0479">Metal-binding</keyword>
<dbReference type="SUPFAM" id="SSF48264">
    <property type="entry name" value="Cytochrome P450"/>
    <property type="match status" value="1"/>
</dbReference>
<dbReference type="Gene3D" id="1.10.630.10">
    <property type="entry name" value="Cytochrome P450"/>
    <property type="match status" value="1"/>
</dbReference>
<dbReference type="STRING" id="78915.A0A4P9XJQ4"/>
<evidence type="ECO:0000256" key="2">
    <source>
        <dbReference type="ARBA" id="ARBA00010617"/>
    </source>
</evidence>
<name>A0A4P9XJQ4_9FUNG</name>
<evidence type="ECO:0000256" key="6">
    <source>
        <dbReference type="RuleBase" id="RU000461"/>
    </source>
</evidence>
<dbReference type="PRINTS" id="PR00385">
    <property type="entry name" value="P450"/>
</dbReference>
<keyword evidence="5 6" id="KW-0349">Heme</keyword>
<dbReference type="Proteomes" id="UP000271241">
    <property type="component" value="Unassembled WGS sequence"/>
</dbReference>
<keyword evidence="8" id="KW-1185">Reference proteome</keyword>
<evidence type="ECO:0000256" key="3">
    <source>
        <dbReference type="ARBA" id="ARBA00022723"/>
    </source>
</evidence>
<dbReference type="PANTHER" id="PTHR24305">
    <property type="entry name" value="CYTOCHROME P450"/>
    <property type="match status" value="1"/>
</dbReference>
<dbReference type="InterPro" id="IPR050121">
    <property type="entry name" value="Cytochrome_P450_monoxygenase"/>
</dbReference>
<dbReference type="PRINTS" id="PR00463">
    <property type="entry name" value="EP450I"/>
</dbReference>
<dbReference type="GO" id="GO:0005506">
    <property type="term" value="F:iron ion binding"/>
    <property type="evidence" value="ECO:0007669"/>
    <property type="project" value="InterPro"/>
</dbReference>
<accession>A0A4P9XJQ4</accession>
<dbReference type="GO" id="GO:0020037">
    <property type="term" value="F:heme binding"/>
    <property type="evidence" value="ECO:0007669"/>
    <property type="project" value="InterPro"/>
</dbReference>
<feature type="binding site" description="axial binding residue" evidence="5">
    <location>
        <position position="433"/>
    </location>
    <ligand>
        <name>heme</name>
        <dbReference type="ChEBI" id="CHEBI:30413"/>
    </ligand>
    <ligandPart>
        <name>Fe</name>
        <dbReference type="ChEBI" id="CHEBI:18248"/>
    </ligandPart>
</feature>
<dbReference type="AlphaFoldDB" id="A0A4P9XJQ4"/>
<dbReference type="GO" id="GO:0016705">
    <property type="term" value="F:oxidoreductase activity, acting on paired donors, with incorporation or reduction of molecular oxygen"/>
    <property type="evidence" value="ECO:0007669"/>
    <property type="project" value="InterPro"/>
</dbReference>
<dbReference type="OrthoDB" id="1470350at2759"/>
<dbReference type="InterPro" id="IPR017972">
    <property type="entry name" value="Cyt_P450_CS"/>
</dbReference>
<dbReference type="PROSITE" id="PS00086">
    <property type="entry name" value="CYTOCHROME_P450"/>
    <property type="match status" value="1"/>
</dbReference>
<dbReference type="InterPro" id="IPR001128">
    <property type="entry name" value="Cyt_P450"/>
</dbReference>
<evidence type="ECO:0000256" key="1">
    <source>
        <dbReference type="ARBA" id="ARBA00001971"/>
    </source>
</evidence>
<evidence type="ECO:0000313" key="8">
    <source>
        <dbReference type="Proteomes" id="UP000271241"/>
    </source>
</evidence>
<evidence type="ECO:0000256" key="4">
    <source>
        <dbReference type="ARBA" id="ARBA00023004"/>
    </source>
</evidence>
<dbReference type="Pfam" id="PF00067">
    <property type="entry name" value="p450"/>
    <property type="match status" value="1"/>
</dbReference>
<organism evidence="7 8">
    <name type="scientific">Thamnocephalis sphaerospora</name>
    <dbReference type="NCBI Taxonomy" id="78915"/>
    <lineage>
        <taxon>Eukaryota</taxon>
        <taxon>Fungi</taxon>
        <taxon>Fungi incertae sedis</taxon>
        <taxon>Zoopagomycota</taxon>
        <taxon>Zoopagomycotina</taxon>
        <taxon>Zoopagomycetes</taxon>
        <taxon>Zoopagales</taxon>
        <taxon>Sigmoideomycetaceae</taxon>
        <taxon>Thamnocephalis</taxon>
    </lineage>
</organism>
<keyword evidence="4 5" id="KW-0408">Iron</keyword>
<dbReference type="InterPro" id="IPR002401">
    <property type="entry name" value="Cyt_P450_E_grp-I"/>
</dbReference>
<sequence>MLFEVIVAAEAALVLAALYVVYSFTVNKVLSPLRTVPGPWYCALGGLYYQLKMAKGIQLPWIQRLHEKYGPVVRVAPNVISMRDVDAAHTIFATHRFIKGPIYHGFDLTGSENIFSARDPAFFKIRKKLAVPMFTRTAVEEMDDMIMAAGITPLMARLDRHAEAGDAIDIMGLFHYMTFDVIGDIAFGRNFNLIEDDNNGDNMVTWLAGTAQLGIYKLALGPLANQWLMPKLFECQRKIIDFTVESVRIRRATPSTRPDSLNKFLVAMKDEKIEQLSDMDIAGDILLQLMAGTDSTATCCAWTIYRLKNEPEVYARLLAELREAIPDINMCITHAMVRNLPYLTAVINESLRIYPVAGGDPHRVVPKGGVEFCGKYLPAGTVVMASQQMLNYWDKIWDEPTAFRPERWLIKDEERLNEMKRAFYPFSMGVRSCIGRDLAWMEMHVTLASVLRRYEVEILPNNDMEPVFNLVVLPRGHALNVKLVRRAD</sequence>
<comment type="cofactor">
    <cofactor evidence="1 5">
        <name>heme</name>
        <dbReference type="ChEBI" id="CHEBI:30413"/>
    </cofactor>
</comment>
<dbReference type="InterPro" id="IPR036396">
    <property type="entry name" value="Cyt_P450_sf"/>
</dbReference>
<protein>
    <submittedName>
        <fullName evidence="7">Cytochrome P450</fullName>
    </submittedName>
</protein>
<dbReference type="PANTHER" id="PTHR24305:SF166">
    <property type="entry name" value="CYTOCHROME P450 12A4, MITOCHONDRIAL-RELATED"/>
    <property type="match status" value="1"/>
</dbReference>
<keyword evidence="6" id="KW-0503">Monooxygenase</keyword>
<proteinExistence type="inferred from homology"/>
<reference evidence="8" key="1">
    <citation type="journal article" date="2018" name="Nat. Microbiol.">
        <title>Leveraging single-cell genomics to expand the fungal tree of life.</title>
        <authorList>
            <person name="Ahrendt S.R."/>
            <person name="Quandt C.A."/>
            <person name="Ciobanu D."/>
            <person name="Clum A."/>
            <person name="Salamov A."/>
            <person name="Andreopoulos B."/>
            <person name="Cheng J.F."/>
            <person name="Woyke T."/>
            <person name="Pelin A."/>
            <person name="Henrissat B."/>
            <person name="Reynolds N.K."/>
            <person name="Benny G.L."/>
            <person name="Smith M.E."/>
            <person name="James T.Y."/>
            <person name="Grigoriev I.V."/>
        </authorList>
    </citation>
    <scope>NUCLEOTIDE SEQUENCE [LARGE SCALE GENOMIC DNA]</scope>
    <source>
        <strain evidence="8">RSA 1356</strain>
    </source>
</reference>
<gene>
    <name evidence="7" type="ORF">THASP1DRAFT_25640</name>
</gene>
<keyword evidence="6" id="KW-0560">Oxidoreductase</keyword>